<dbReference type="Pfam" id="PF22000">
    <property type="entry name" value="DUF6929"/>
    <property type="match status" value="1"/>
</dbReference>
<keyword evidence="2" id="KW-1185">Reference proteome</keyword>
<dbReference type="Proteomes" id="UP001596548">
    <property type="component" value="Unassembled WGS sequence"/>
</dbReference>
<sequence>MKVVVEGTRALSFADGSPVRAASAIVSFGDGWLVVQDDATHAAWVRPSGITPVRVTDAVEGLDLFGEAAGTKHLKPDFEAACPIGDAALLLGSGSSPARMRGSLVRLDADGEPGFTGANLSRVYRDVAAAMGLTDQLNLEGACVLGDRLRWFQRANRAAGAPTVSVDIDLETLLATFEGRDRKVTIANVRRYALGDVGGVALGVTDAVPAGDGLVLVSAVAEDTSNAIDDGPLAGAALLLLDDEGVRDRGLLSAKVEGLTFAGTTLLAVVDADDPAAPSQQLTLKVTY</sequence>
<name>A0ABW2HHP9_9ACTN</name>
<dbReference type="InterPro" id="IPR053851">
    <property type="entry name" value="DUF6929"/>
</dbReference>
<evidence type="ECO:0000313" key="2">
    <source>
        <dbReference type="Proteomes" id="UP001596548"/>
    </source>
</evidence>
<dbReference type="RefSeq" id="WP_378964141.1">
    <property type="nucleotide sequence ID" value="NZ_JBHTBJ010000001.1"/>
</dbReference>
<protein>
    <submittedName>
        <fullName evidence="1">DUF6929 family protein</fullName>
    </submittedName>
</protein>
<evidence type="ECO:0000313" key="1">
    <source>
        <dbReference type="EMBL" id="MFC7272738.1"/>
    </source>
</evidence>
<reference evidence="2" key="1">
    <citation type="journal article" date="2019" name="Int. J. Syst. Evol. Microbiol.">
        <title>The Global Catalogue of Microorganisms (GCM) 10K type strain sequencing project: providing services to taxonomists for standard genome sequencing and annotation.</title>
        <authorList>
            <consortium name="The Broad Institute Genomics Platform"/>
            <consortium name="The Broad Institute Genome Sequencing Center for Infectious Disease"/>
            <person name="Wu L."/>
            <person name="Ma J."/>
        </authorList>
    </citation>
    <scope>NUCLEOTIDE SEQUENCE [LARGE SCALE GENOMIC DNA]</scope>
    <source>
        <strain evidence="2">XZYJT-10</strain>
    </source>
</reference>
<accession>A0ABW2HHP9</accession>
<gene>
    <name evidence="1" type="ORF">ACFQS1_01990</name>
</gene>
<dbReference type="EMBL" id="JBHTBJ010000001">
    <property type="protein sequence ID" value="MFC7272738.1"/>
    <property type="molecule type" value="Genomic_DNA"/>
</dbReference>
<proteinExistence type="predicted"/>
<comment type="caution">
    <text evidence="1">The sequence shown here is derived from an EMBL/GenBank/DDBJ whole genome shotgun (WGS) entry which is preliminary data.</text>
</comment>
<organism evidence="1 2">
    <name type="scientific">Paractinoplanes rhizophilus</name>
    <dbReference type="NCBI Taxonomy" id="1416877"/>
    <lineage>
        <taxon>Bacteria</taxon>
        <taxon>Bacillati</taxon>
        <taxon>Actinomycetota</taxon>
        <taxon>Actinomycetes</taxon>
        <taxon>Micromonosporales</taxon>
        <taxon>Micromonosporaceae</taxon>
        <taxon>Paractinoplanes</taxon>
    </lineage>
</organism>